<evidence type="ECO:0000313" key="3">
    <source>
        <dbReference type="EMBL" id="KAH7288885.1"/>
    </source>
</evidence>
<feature type="repeat" description="PPR" evidence="2">
    <location>
        <begin position="783"/>
        <end position="817"/>
    </location>
</feature>
<dbReference type="InterPro" id="IPR046960">
    <property type="entry name" value="PPR_At4g14850-like_plant"/>
</dbReference>
<dbReference type="AlphaFoldDB" id="A0A8T2QZS1"/>
<dbReference type="FunFam" id="1.25.40.10:FF:000242">
    <property type="entry name" value="Pentatricopeptide repeat-containing protein"/>
    <property type="match status" value="1"/>
</dbReference>
<feature type="repeat" description="PPR" evidence="2">
    <location>
        <begin position="854"/>
        <end position="888"/>
    </location>
</feature>
<proteinExistence type="predicted"/>
<evidence type="ECO:0000256" key="1">
    <source>
        <dbReference type="ARBA" id="ARBA00022737"/>
    </source>
</evidence>
<dbReference type="Gene3D" id="1.25.40.10">
    <property type="entry name" value="Tetratricopeptide repeat domain"/>
    <property type="match status" value="8"/>
</dbReference>
<dbReference type="Pfam" id="PF13041">
    <property type="entry name" value="PPR_2"/>
    <property type="match status" value="7"/>
</dbReference>
<feature type="repeat" description="PPR" evidence="2">
    <location>
        <begin position="682"/>
        <end position="716"/>
    </location>
</feature>
<feature type="repeat" description="PPR" evidence="2">
    <location>
        <begin position="275"/>
        <end position="309"/>
    </location>
</feature>
<dbReference type="GO" id="GO:0003723">
    <property type="term" value="F:RNA binding"/>
    <property type="evidence" value="ECO:0007669"/>
    <property type="project" value="InterPro"/>
</dbReference>
<feature type="repeat" description="PPR" evidence="2">
    <location>
        <begin position="377"/>
        <end position="411"/>
    </location>
</feature>
<evidence type="ECO:0008006" key="5">
    <source>
        <dbReference type="Google" id="ProtNLM"/>
    </source>
</evidence>
<dbReference type="InterPro" id="IPR002885">
    <property type="entry name" value="PPR_rpt"/>
</dbReference>
<accession>A0A8T2QZS1</accession>
<feature type="repeat" description="PPR" evidence="2">
    <location>
        <begin position="479"/>
        <end position="513"/>
    </location>
</feature>
<dbReference type="FunFam" id="1.25.40.10:FF:000381">
    <property type="entry name" value="Pentatricopeptide repeat-containing protein"/>
    <property type="match status" value="1"/>
</dbReference>
<dbReference type="PANTHER" id="PTHR47926">
    <property type="entry name" value="PENTATRICOPEPTIDE REPEAT-CONTAINING PROTEIN"/>
    <property type="match status" value="1"/>
</dbReference>
<reference evidence="3" key="1">
    <citation type="submission" date="2021-08" db="EMBL/GenBank/DDBJ databases">
        <title>WGS assembly of Ceratopteris richardii.</title>
        <authorList>
            <person name="Marchant D.B."/>
            <person name="Chen G."/>
            <person name="Jenkins J."/>
            <person name="Shu S."/>
            <person name="Leebens-Mack J."/>
            <person name="Grimwood J."/>
            <person name="Schmutz J."/>
            <person name="Soltis P."/>
            <person name="Soltis D."/>
            <person name="Chen Z.-H."/>
        </authorList>
    </citation>
    <scope>NUCLEOTIDE SEQUENCE</scope>
    <source>
        <strain evidence="3">Whitten #5841</strain>
        <tissue evidence="3">Leaf</tissue>
    </source>
</reference>
<dbReference type="PROSITE" id="PS51375">
    <property type="entry name" value="PPR"/>
    <property type="match status" value="9"/>
</dbReference>
<feature type="repeat" description="PPR" evidence="2">
    <location>
        <begin position="581"/>
        <end position="615"/>
    </location>
</feature>
<keyword evidence="1" id="KW-0677">Repeat</keyword>
<feature type="repeat" description="PPR" evidence="2">
    <location>
        <begin position="514"/>
        <end position="548"/>
    </location>
</feature>
<protein>
    <recommendedName>
        <fullName evidence="5">Pentatricopeptide repeat-containing protein</fullName>
    </recommendedName>
</protein>
<dbReference type="OrthoDB" id="1934782at2759"/>
<dbReference type="PANTHER" id="PTHR47926:SF382">
    <property type="entry name" value="PENTACOTRIPEPTIDE-REPEAT REGION OF PRORP DOMAIN-CONTAINING PROTEIN"/>
    <property type="match status" value="1"/>
</dbReference>
<name>A0A8T2QZS1_CERRI</name>
<evidence type="ECO:0000313" key="4">
    <source>
        <dbReference type="Proteomes" id="UP000825935"/>
    </source>
</evidence>
<comment type="caution">
    <text evidence="3">The sequence shown here is derived from an EMBL/GenBank/DDBJ whole genome shotgun (WGS) entry which is preliminary data.</text>
</comment>
<evidence type="ECO:0000256" key="2">
    <source>
        <dbReference type="PROSITE-ProRule" id="PRU00708"/>
    </source>
</evidence>
<dbReference type="Proteomes" id="UP000825935">
    <property type="component" value="Chromosome 31"/>
</dbReference>
<gene>
    <name evidence="3" type="ORF">KP509_31G048400</name>
</gene>
<keyword evidence="4" id="KW-1185">Reference proteome</keyword>
<dbReference type="InterPro" id="IPR011990">
    <property type="entry name" value="TPR-like_helical_dom_sf"/>
</dbReference>
<dbReference type="EMBL" id="CM035436">
    <property type="protein sequence ID" value="KAH7288885.1"/>
    <property type="molecule type" value="Genomic_DNA"/>
</dbReference>
<sequence length="1051" mass="116474">MFHSFAQHAKFLLLGCGVKKFTNNLRLFTYLRRYGFETHSLLGCHHLFTKLETSEILSVQQVLDNLENQDRFLQDPLINEPHKYGRLDQAVMLNNSMRRDASLLPYAREYVSLIGACTKKKDFQRGVQIHAEITKHGLLEKDPFICSALLDMYLKCGALAKAQELFNNDLFNDRISWTALISAYARVGQHKEALHSFEKMQKHGILPDSVTFICCLKACAGIQAIDMGYRMHAEIEKQGLLQTDLVLDTALVDMYAKCGLLAKAKDVLDNLTIQTIVAWNALISGCIKRGLGMEALAYFDEMQNKGISSDAVTFICAFKACGIIGDIERGQKLHDEAEQKGFLSSDVVVGTAILNMYAKWGWLMKAQQLFDTLPARNLVSWNALIAGYVEHGYSHQALDCLERMHNEGIAPDAVTYACGLNACAAVGTAYRGQDIHAELVRRGILNNDPVVCNSLVDMYGKCGWLTKAHEVFDKLSVQNVVSWNALISGYVEHGCYNEAIACYARMQAEGATPDLVTYLCSLKACSNAGDTEMGCEIHDEIIRKGLMGADVDVGNALVDMYSKFGFYVKAKQVFDSLSVRDKVSWNAILLACTEHGHGEGALQYFEQMQSEGIPADAISLGACLKACTCMRAWRRGQVLHLKIHGGPFEYDIIIGTVLIDFYAKCGSLDRAHELFDNFVVKDEVTWNTLISGYADQGDGESALKCFEFMQLAGVNPNAITFLCSLKACGIVRAANVGMQIHAEICRRSLLNRELIGNTLVNMYAKCGKIIKAQEVFYALPVRDVVSWTVLIAGLTENGFFAEALDCYKKMQHEGVLPNSVTYVLSLKTCAIIGATDKGHEIHSEVERLGILVNNLAVSNALIDMYAKSGLVPMAQEVFDHLPHRGVACFNSLIAGYAHLGDNAVVFILLDRMRGENLMPDGVTYLMVLNACCQSSLFDIGLTHFEVMSKKYGIVPSLEHFTCLIDLLGRVGDFDKATELIKKLPFSPDSVLWLSMLSACGKWGNKKFGMKAFDHAKCLNEQNAAHYIPFSNIIALHSMGMRHTVHEIELKA</sequence>
<dbReference type="Pfam" id="PF01535">
    <property type="entry name" value="PPR"/>
    <property type="match status" value="6"/>
</dbReference>
<feature type="repeat" description="PPR" evidence="2">
    <location>
        <begin position="173"/>
        <end position="207"/>
    </location>
</feature>
<dbReference type="NCBIfam" id="TIGR00756">
    <property type="entry name" value="PPR"/>
    <property type="match status" value="8"/>
</dbReference>
<dbReference type="GO" id="GO:0009451">
    <property type="term" value="P:RNA modification"/>
    <property type="evidence" value="ECO:0007669"/>
    <property type="project" value="InterPro"/>
</dbReference>
<dbReference type="FunFam" id="1.25.40.10:FF:000344">
    <property type="entry name" value="Pentatricopeptide repeat-containing protein"/>
    <property type="match status" value="1"/>
</dbReference>
<dbReference type="FunFam" id="1.25.40.10:FF:000285">
    <property type="entry name" value="Pentatricopeptide repeat-containing protein, chloroplastic"/>
    <property type="match status" value="1"/>
</dbReference>
<organism evidence="3 4">
    <name type="scientific">Ceratopteris richardii</name>
    <name type="common">Triangle waterfern</name>
    <dbReference type="NCBI Taxonomy" id="49495"/>
    <lineage>
        <taxon>Eukaryota</taxon>
        <taxon>Viridiplantae</taxon>
        <taxon>Streptophyta</taxon>
        <taxon>Embryophyta</taxon>
        <taxon>Tracheophyta</taxon>
        <taxon>Polypodiopsida</taxon>
        <taxon>Polypodiidae</taxon>
        <taxon>Polypodiales</taxon>
        <taxon>Pteridineae</taxon>
        <taxon>Pteridaceae</taxon>
        <taxon>Parkerioideae</taxon>
        <taxon>Ceratopteris</taxon>
    </lineage>
</organism>
<dbReference type="FunFam" id="1.25.40.10:FF:000031">
    <property type="entry name" value="Pentatricopeptide repeat-containing protein mitochondrial"/>
    <property type="match status" value="2"/>
</dbReference>